<comment type="similarity">
    <text evidence="1">Belongs to the enoyl-CoA hydratase/isomerase family.</text>
</comment>
<evidence type="ECO:0008006" key="4">
    <source>
        <dbReference type="Google" id="ProtNLM"/>
    </source>
</evidence>
<sequence length="270" mass="27751">MSREPVRLDCGDGVARIGLAVPERKNAIDLELATALAEAVSTVAAMPDLGATVLYAEGDSFCVGGDLRTFADTTTPGALVGKVAHAAHAAIRGLRALKMPVISAVQGACAGGGLGIALAADIVIAGSDARFRTAYTAAGLSPDGGVSWILTRTLGPARAADLILTNRQLDAGTAERYGLVSRVTDNPLDDACKLAHSLARGPRQALAASARLVREAPTTTLEPHLDNEARQIAALADTAEGSEGITAFLEHRPADFGKARPITQSRASNV</sequence>
<dbReference type="InterPro" id="IPR018376">
    <property type="entry name" value="Enoyl-CoA_hyd/isom_CS"/>
</dbReference>
<evidence type="ECO:0000256" key="1">
    <source>
        <dbReference type="RuleBase" id="RU003707"/>
    </source>
</evidence>
<dbReference type="KEGG" id="aja:AJAP_28575"/>
<dbReference type="InterPro" id="IPR001753">
    <property type="entry name" value="Enoyl-CoA_hydra/iso"/>
</dbReference>
<dbReference type="Pfam" id="PF00378">
    <property type="entry name" value="ECH_1"/>
    <property type="match status" value="1"/>
</dbReference>
<dbReference type="RefSeq" id="WP_038516875.1">
    <property type="nucleotide sequence ID" value="NZ_CP008953.1"/>
</dbReference>
<name>A0A075UZY9_9PSEU</name>
<reference evidence="2 3" key="1">
    <citation type="journal article" date="2014" name="J. Biotechnol.">
        <title>Complete genome sequence of the actinobacterium Amycolatopsis japonica MG417-CF17(T) (=DSM 44213T) producing (S,S)-N,N'-ethylenediaminedisuccinic acid.</title>
        <authorList>
            <person name="Stegmann E."/>
            <person name="Albersmeier A."/>
            <person name="Spohn M."/>
            <person name="Gert H."/>
            <person name="Weber T."/>
            <person name="Wohlleben W."/>
            <person name="Kalinowski J."/>
            <person name="Ruckert C."/>
        </authorList>
    </citation>
    <scope>NUCLEOTIDE SEQUENCE [LARGE SCALE GENOMIC DNA]</scope>
    <source>
        <strain evidence="3">MG417-CF17 (DSM 44213)</strain>
    </source>
</reference>
<dbReference type="Proteomes" id="UP000028492">
    <property type="component" value="Chromosome"/>
</dbReference>
<dbReference type="GO" id="GO:0003824">
    <property type="term" value="F:catalytic activity"/>
    <property type="evidence" value="ECO:0007669"/>
    <property type="project" value="InterPro"/>
</dbReference>
<dbReference type="PROSITE" id="PS00166">
    <property type="entry name" value="ENOYL_COA_HYDRATASE"/>
    <property type="match status" value="1"/>
</dbReference>
<dbReference type="CDD" id="cd06558">
    <property type="entry name" value="crotonase-like"/>
    <property type="match status" value="1"/>
</dbReference>
<dbReference type="PANTHER" id="PTHR43459">
    <property type="entry name" value="ENOYL-COA HYDRATASE"/>
    <property type="match status" value="1"/>
</dbReference>
<dbReference type="Gene3D" id="3.90.226.10">
    <property type="entry name" value="2-enoyl-CoA Hydratase, Chain A, domain 1"/>
    <property type="match status" value="1"/>
</dbReference>
<dbReference type="AlphaFoldDB" id="A0A075UZY9"/>
<evidence type="ECO:0000313" key="2">
    <source>
        <dbReference type="EMBL" id="AIG78553.1"/>
    </source>
</evidence>
<keyword evidence="3" id="KW-1185">Reference proteome</keyword>
<dbReference type="InterPro" id="IPR029045">
    <property type="entry name" value="ClpP/crotonase-like_dom_sf"/>
</dbReference>
<protein>
    <recommendedName>
        <fullName evidence="4">Enoyl-CoA hydratase</fullName>
    </recommendedName>
</protein>
<organism evidence="2 3">
    <name type="scientific">Amycolatopsis japonica</name>
    <dbReference type="NCBI Taxonomy" id="208439"/>
    <lineage>
        <taxon>Bacteria</taxon>
        <taxon>Bacillati</taxon>
        <taxon>Actinomycetota</taxon>
        <taxon>Actinomycetes</taxon>
        <taxon>Pseudonocardiales</taxon>
        <taxon>Pseudonocardiaceae</taxon>
        <taxon>Amycolatopsis</taxon>
        <taxon>Amycolatopsis japonica group</taxon>
    </lineage>
</organism>
<gene>
    <name evidence="2" type="ORF">AJAP_28575</name>
</gene>
<dbReference type="eggNOG" id="COG1024">
    <property type="taxonomic scope" value="Bacteria"/>
</dbReference>
<proteinExistence type="inferred from homology"/>
<dbReference type="PANTHER" id="PTHR43459:SF1">
    <property type="entry name" value="EG:BACN32G11.4 PROTEIN"/>
    <property type="match status" value="1"/>
</dbReference>
<dbReference type="EMBL" id="CP008953">
    <property type="protein sequence ID" value="AIG78553.1"/>
    <property type="molecule type" value="Genomic_DNA"/>
</dbReference>
<dbReference type="STRING" id="208439.AJAP_28575"/>
<dbReference type="HOGENOM" id="CLU_009834_7_2_11"/>
<evidence type="ECO:0000313" key="3">
    <source>
        <dbReference type="Proteomes" id="UP000028492"/>
    </source>
</evidence>
<dbReference type="SUPFAM" id="SSF52096">
    <property type="entry name" value="ClpP/crotonase"/>
    <property type="match status" value="1"/>
</dbReference>
<accession>A0A075UZY9</accession>